<protein>
    <submittedName>
        <fullName evidence="1">Uncharacterized protein</fullName>
    </submittedName>
</protein>
<evidence type="ECO:0000313" key="2">
    <source>
        <dbReference type="Proteomes" id="UP000257014"/>
    </source>
</evidence>
<dbReference type="AlphaFoldDB" id="A0A3E0K3X4"/>
<organism evidence="1 2">
    <name type="scientific">Caldibacillus debilis</name>
    <dbReference type="NCBI Taxonomy" id="301148"/>
    <lineage>
        <taxon>Bacteria</taxon>
        <taxon>Bacillati</taxon>
        <taxon>Bacillota</taxon>
        <taxon>Bacilli</taxon>
        <taxon>Bacillales</taxon>
        <taxon>Bacillaceae</taxon>
        <taxon>Caldibacillus</taxon>
    </lineage>
</organism>
<proteinExistence type="predicted"/>
<gene>
    <name evidence="1" type="ORF">C6P37_09750</name>
</gene>
<dbReference type="Proteomes" id="UP000257014">
    <property type="component" value="Unassembled WGS sequence"/>
</dbReference>
<dbReference type="RefSeq" id="WP_276643769.1">
    <property type="nucleotide sequence ID" value="NZ_JBAIZG010000064.1"/>
</dbReference>
<name>A0A3E0K3X4_9BACI</name>
<reference evidence="1 2" key="1">
    <citation type="submission" date="2018-03" db="EMBL/GenBank/DDBJ databases">
        <authorList>
            <person name="Keele B.F."/>
        </authorList>
    </citation>
    <scope>NUCLEOTIDE SEQUENCE [LARGE SCALE GENOMIC DNA]</scope>
    <source>
        <strain evidence="1">ZCTH4_d</strain>
    </source>
</reference>
<evidence type="ECO:0000313" key="1">
    <source>
        <dbReference type="EMBL" id="REJ28115.1"/>
    </source>
</evidence>
<sequence length="209" mass="24159">MDDYRKRLFRGAKVEDCILFFEENARKAGEHKNEASDDYEKGFWEGNRLAYQAAAQKLRWDFDYKKDEWEQEITKKVHHLIEAIDRMEQSARDQASAGKAKLLRQAEPKAGAVFLEKVREIPEAYMKGVMEGMATTYRLAAAKLRSELEAREGTERIGEILKDCVRDFERDAKIYEGNAEKTEDLFSKGFLEGSYAACQTVLKQLKLEL</sequence>
<dbReference type="EMBL" id="QEWE01000018">
    <property type="protein sequence ID" value="REJ28115.1"/>
    <property type="molecule type" value="Genomic_DNA"/>
</dbReference>
<accession>A0A3E0K3X4</accession>
<comment type="caution">
    <text evidence="1">The sequence shown here is derived from an EMBL/GenBank/DDBJ whole genome shotgun (WGS) entry which is preliminary data.</text>
</comment>